<feature type="domain" description="DUF4773" evidence="2">
    <location>
        <begin position="73"/>
        <end position="189"/>
    </location>
</feature>
<keyword evidence="4" id="KW-1185">Reference proteome</keyword>
<feature type="chain" id="PRO_5047435631" description="DUF4773 domain-containing protein" evidence="1">
    <location>
        <begin position="21"/>
        <end position="249"/>
    </location>
</feature>
<dbReference type="PANTHER" id="PTHR36299:SF1">
    <property type="entry name" value="DUF4773 DOMAIN-CONTAINING PROTEIN"/>
    <property type="match status" value="1"/>
</dbReference>
<feature type="signal peptide" evidence="1">
    <location>
        <begin position="1"/>
        <end position="20"/>
    </location>
</feature>
<dbReference type="Pfam" id="PF15998">
    <property type="entry name" value="DUF4773"/>
    <property type="match status" value="1"/>
</dbReference>
<dbReference type="PANTHER" id="PTHR36299">
    <property type="entry name" value="AGAP008005-PA"/>
    <property type="match status" value="1"/>
</dbReference>
<gene>
    <name evidence="3" type="ORF">XYLVIOL_LOCUS2353</name>
</gene>
<evidence type="ECO:0000259" key="2">
    <source>
        <dbReference type="Pfam" id="PF15998"/>
    </source>
</evidence>
<sequence length="249" mass="27997">MLSKLFNIIVLLLAIQSICSVTSLFHRKKHEIDITQYNSMFYDPTTGLGLKAKLETFGKNPFNTKIAFRGLSCNCEELTCRCCAGINITALNFNRLACTKFVYEPDELAIKMTISMNEKDIYSNTIAARNPPPLCAPFPYLPILNFCVRFYDIFTVGRNLHACIDLETRIIGQPILILHFNCVKLGVDGISWSKPGEPSNNTALGVHPQVSEPEVYDDVDFEQLDLEVYANYTSTLTPEEEAQIGQLKL</sequence>
<dbReference type="Proteomes" id="UP001642520">
    <property type="component" value="Unassembled WGS sequence"/>
</dbReference>
<organism evidence="3 4">
    <name type="scientific">Xylocopa violacea</name>
    <name type="common">Violet carpenter bee</name>
    <name type="synonym">Apis violacea</name>
    <dbReference type="NCBI Taxonomy" id="135666"/>
    <lineage>
        <taxon>Eukaryota</taxon>
        <taxon>Metazoa</taxon>
        <taxon>Ecdysozoa</taxon>
        <taxon>Arthropoda</taxon>
        <taxon>Hexapoda</taxon>
        <taxon>Insecta</taxon>
        <taxon>Pterygota</taxon>
        <taxon>Neoptera</taxon>
        <taxon>Endopterygota</taxon>
        <taxon>Hymenoptera</taxon>
        <taxon>Apocrita</taxon>
        <taxon>Aculeata</taxon>
        <taxon>Apoidea</taxon>
        <taxon>Anthophila</taxon>
        <taxon>Apidae</taxon>
        <taxon>Xylocopa</taxon>
        <taxon>Xylocopa</taxon>
    </lineage>
</organism>
<evidence type="ECO:0000256" key="1">
    <source>
        <dbReference type="SAM" id="SignalP"/>
    </source>
</evidence>
<dbReference type="EMBL" id="CAXAJV020001287">
    <property type="protein sequence ID" value="CAL7936738.1"/>
    <property type="molecule type" value="Genomic_DNA"/>
</dbReference>
<name>A0ABP1NAK4_XYLVO</name>
<evidence type="ECO:0000313" key="3">
    <source>
        <dbReference type="EMBL" id="CAL7936738.1"/>
    </source>
</evidence>
<comment type="caution">
    <text evidence="3">The sequence shown here is derived from an EMBL/GenBank/DDBJ whole genome shotgun (WGS) entry which is preliminary data.</text>
</comment>
<dbReference type="InterPro" id="IPR031941">
    <property type="entry name" value="DUF4773"/>
</dbReference>
<evidence type="ECO:0000313" key="4">
    <source>
        <dbReference type="Proteomes" id="UP001642520"/>
    </source>
</evidence>
<protein>
    <recommendedName>
        <fullName evidence="2">DUF4773 domain-containing protein</fullName>
    </recommendedName>
</protein>
<proteinExistence type="predicted"/>
<keyword evidence="1" id="KW-0732">Signal</keyword>
<accession>A0ABP1NAK4</accession>
<reference evidence="3 4" key="1">
    <citation type="submission" date="2024-08" db="EMBL/GenBank/DDBJ databases">
        <authorList>
            <person name="Will J Nash"/>
            <person name="Angela Man"/>
            <person name="Seanna McTaggart"/>
            <person name="Kendall Baker"/>
            <person name="Tom Barker"/>
            <person name="Leah Catchpole"/>
            <person name="Alex Durrant"/>
            <person name="Karim Gharbi"/>
            <person name="Naomi Irish"/>
            <person name="Gemy Kaithakottil"/>
            <person name="Debby Ku"/>
            <person name="Aaliyah Providence"/>
            <person name="Felix Shaw"/>
            <person name="David Swarbreck"/>
            <person name="Chris Watkins"/>
            <person name="Ann M. McCartney"/>
            <person name="Giulio Formenti"/>
            <person name="Alice Mouton"/>
            <person name="Noel Vella"/>
            <person name="Bjorn M von Reumont"/>
            <person name="Adriana Vella"/>
            <person name="Wilfried Haerty"/>
        </authorList>
    </citation>
    <scope>NUCLEOTIDE SEQUENCE [LARGE SCALE GENOMIC DNA]</scope>
</reference>